<dbReference type="Pfam" id="PF00990">
    <property type="entry name" value="GGDEF"/>
    <property type="match status" value="1"/>
</dbReference>
<feature type="domain" description="GGDEF" evidence="4">
    <location>
        <begin position="374"/>
        <end position="506"/>
    </location>
</feature>
<sequence>MSPSARTAGEPFAGPSARRNAVSTAMIVVVLVALAVAGAAYFTRAGAESTRTERSLGTLATELRVQDAIRWRADGGRTTVEVVEADLAASRARAEDAISVARAGTLGEQAASALRAAHDAYAAAVDVEMDRLADGQAAEALAQGQVTVEPALQSALALVGSAERAVVDAAARAKVASDLAALSALVLAVAAAALQGRRRLGETRAEQADRSERRFRALVDQSADIVVVIDHAGATHYLSPSAERRLGGDGPGPDDRLDLFSGAHPDDRAPLRAALASVRPGAQAVVLEVRLPARPTDAGDDGAWRTFELTIQDPGDDAGIGGLVLTGHDVTEPRRLQRELEHRALHDSLTGLPNRALLGDRFDQALLSASRAGTAVGLLLIDLDRFKEINDTLGHHYGDQLLVQVGTRFESALRASDTIARLGGDEFAVLLADVGGLDAAMEVAHTLQATLTSSFVVDGIELDVEASIGVVVSGEHGADVTTLMQRADIAMYVAKQRNLRVSAYDPGGDEHSPTRLALLGDLRRALRGDELVLHYQPKVSLSTGEVCGAEALVRWQHPERGLIPPSEFIPLAENTGLIGPLTRHVLNLALLQQRRWIDNGSPLKLAVNLSARNLLDERLDVMVAELLAEHGVPARWLTLEVTESAIMTDPKRARELLERIAEQGIEIAIDDFGAGYTSLGQLKHLPVTELKIDLSYVTTMDTDTSNSLIVRSVIELGHNLGLSAVAEGVESAAILTGLTSFTCDVAQGYHLSRPLPVDAFDRWCASWPGLVALTGVEIPQPRPF</sequence>
<dbReference type="PROSITE" id="PS50112">
    <property type="entry name" value="PAS"/>
    <property type="match status" value="1"/>
</dbReference>
<dbReference type="PANTHER" id="PTHR44757">
    <property type="entry name" value="DIGUANYLATE CYCLASE DGCP"/>
    <property type="match status" value="1"/>
</dbReference>
<dbReference type="PROSITE" id="PS50887">
    <property type="entry name" value="GGDEF"/>
    <property type="match status" value="1"/>
</dbReference>
<dbReference type="InterPro" id="IPR000160">
    <property type="entry name" value="GGDEF_dom"/>
</dbReference>
<keyword evidence="6" id="KW-1185">Reference proteome</keyword>
<dbReference type="SMART" id="SM00052">
    <property type="entry name" value="EAL"/>
    <property type="match status" value="1"/>
</dbReference>
<dbReference type="InterPro" id="IPR043128">
    <property type="entry name" value="Rev_trsase/Diguanyl_cyclase"/>
</dbReference>
<gene>
    <name evidence="5" type="ORF">J4E96_10850</name>
</gene>
<proteinExistence type="predicted"/>
<evidence type="ECO:0000313" key="5">
    <source>
        <dbReference type="EMBL" id="QTE27911.1"/>
    </source>
</evidence>
<dbReference type="NCBIfam" id="TIGR00254">
    <property type="entry name" value="GGDEF"/>
    <property type="match status" value="1"/>
</dbReference>
<dbReference type="KEGG" id="psic:J4E96_10850"/>
<dbReference type="PANTHER" id="PTHR44757:SF2">
    <property type="entry name" value="BIOFILM ARCHITECTURE MAINTENANCE PROTEIN MBAA"/>
    <property type="match status" value="1"/>
</dbReference>
<dbReference type="InterPro" id="IPR001633">
    <property type="entry name" value="EAL_dom"/>
</dbReference>
<dbReference type="Pfam" id="PF13188">
    <property type="entry name" value="PAS_8"/>
    <property type="match status" value="1"/>
</dbReference>
<dbReference type="Gene3D" id="3.20.20.450">
    <property type="entry name" value="EAL domain"/>
    <property type="match status" value="1"/>
</dbReference>
<dbReference type="SUPFAM" id="SSF55073">
    <property type="entry name" value="Nucleotide cyclase"/>
    <property type="match status" value="1"/>
</dbReference>
<name>A0A8A4Z914_9MICO</name>
<keyword evidence="1" id="KW-1133">Transmembrane helix</keyword>
<dbReference type="NCBIfam" id="TIGR00229">
    <property type="entry name" value="sensory_box"/>
    <property type="match status" value="1"/>
</dbReference>
<feature type="domain" description="PAS" evidence="2">
    <location>
        <begin position="211"/>
        <end position="282"/>
    </location>
</feature>
<dbReference type="RefSeq" id="WP_227422133.1">
    <property type="nucleotide sequence ID" value="NZ_CP071868.1"/>
</dbReference>
<evidence type="ECO:0000313" key="6">
    <source>
        <dbReference type="Proteomes" id="UP000663937"/>
    </source>
</evidence>
<dbReference type="CDD" id="cd01949">
    <property type="entry name" value="GGDEF"/>
    <property type="match status" value="1"/>
</dbReference>
<dbReference type="InterPro" id="IPR000014">
    <property type="entry name" value="PAS"/>
</dbReference>
<dbReference type="Gene3D" id="3.30.450.20">
    <property type="entry name" value="PAS domain"/>
    <property type="match status" value="1"/>
</dbReference>
<keyword evidence="1" id="KW-0812">Transmembrane</keyword>
<dbReference type="SMART" id="SM00267">
    <property type="entry name" value="GGDEF"/>
    <property type="match status" value="1"/>
</dbReference>
<dbReference type="Gene3D" id="3.30.70.270">
    <property type="match status" value="1"/>
</dbReference>
<dbReference type="InterPro" id="IPR035919">
    <property type="entry name" value="EAL_sf"/>
</dbReference>
<organism evidence="5 6">
    <name type="scientific">Pengzhenrongella sicca</name>
    <dbReference type="NCBI Taxonomy" id="2819238"/>
    <lineage>
        <taxon>Bacteria</taxon>
        <taxon>Bacillati</taxon>
        <taxon>Actinomycetota</taxon>
        <taxon>Actinomycetes</taxon>
        <taxon>Micrococcales</taxon>
        <taxon>Pengzhenrongella</taxon>
    </lineage>
</organism>
<dbReference type="Proteomes" id="UP000663937">
    <property type="component" value="Chromosome"/>
</dbReference>
<dbReference type="SUPFAM" id="SSF55785">
    <property type="entry name" value="PYP-like sensor domain (PAS domain)"/>
    <property type="match status" value="1"/>
</dbReference>
<dbReference type="CDD" id="cd01948">
    <property type="entry name" value="EAL"/>
    <property type="match status" value="1"/>
</dbReference>
<feature type="transmembrane region" description="Helical" evidence="1">
    <location>
        <begin position="21"/>
        <end position="42"/>
    </location>
</feature>
<dbReference type="InterPro" id="IPR029787">
    <property type="entry name" value="Nucleotide_cyclase"/>
</dbReference>
<evidence type="ECO:0000259" key="4">
    <source>
        <dbReference type="PROSITE" id="PS50887"/>
    </source>
</evidence>
<dbReference type="CDD" id="cd00130">
    <property type="entry name" value="PAS"/>
    <property type="match status" value="1"/>
</dbReference>
<evidence type="ECO:0000259" key="3">
    <source>
        <dbReference type="PROSITE" id="PS50883"/>
    </source>
</evidence>
<evidence type="ECO:0000256" key="1">
    <source>
        <dbReference type="SAM" id="Phobius"/>
    </source>
</evidence>
<evidence type="ECO:0000259" key="2">
    <source>
        <dbReference type="PROSITE" id="PS50112"/>
    </source>
</evidence>
<protein>
    <submittedName>
        <fullName evidence="5">EAL domain-containing protein</fullName>
    </submittedName>
</protein>
<reference evidence="5" key="1">
    <citation type="submission" date="2021-03" db="EMBL/GenBank/DDBJ databases">
        <title>Pengzhenrongella sicca gen. nov., sp. nov., a new member of suborder Micrococcineae isolated from High-Arctic tundra soil.</title>
        <authorList>
            <person name="Peng F."/>
        </authorList>
    </citation>
    <scope>NUCLEOTIDE SEQUENCE</scope>
    <source>
        <strain evidence="5">LRZ-2</strain>
    </source>
</reference>
<feature type="domain" description="EAL" evidence="3">
    <location>
        <begin position="515"/>
        <end position="768"/>
    </location>
</feature>
<dbReference type="Pfam" id="PF00563">
    <property type="entry name" value="EAL"/>
    <property type="match status" value="1"/>
</dbReference>
<dbReference type="SUPFAM" id="SSF141868">
    <property type="entry name" value="EAL domain-like"/>
    <property type="match status" value="1"/>
</dbReference>
<dbReference type="InterPro" id="IPR035965">
    <property type="entry name" value="PAS-like_dom_sf"/>
</dbReference>
<dbReference type="PROSITE" id="PS50883">
    <property type="entry name" value="EAL"/>
    <property type="match status" value="1"/>
</dbReference>
<keyword evidence="1" id="KW-0472">Membrane</keyword>
<dbReference type="AlphaFoldDB" id="A0A8A4Z914"/>
<dbReference type="EMBL" id="CP071868">
    <property type="protein sequence ID" value="QTE27911.1"/>
    <property type="molecule type" value="Genomic_DNA"/>
</dbReference>
<accession>A0A8A4Z914</accession>
<dbReference type="SMART" id="SM00091">
    <property type="entry name" value="PAS"/>
    <property type="match status" value="1"/>
</dbReference>
<dbReference type="InterPro" id="IPR052155">
    <property type="entry name" value="Biofilm_reg_signaling"/>
</dbReference>